<protein>
    <submittedName>
        <fullName evidence="2">Uncharacterized protein</fullName>
    </submittedName>
</protein>
<accession>A0A2I3FVR7</accession>
<dbReference type="InParanoid" id="A0A2I3FVR7"/>
<dbReference type="GeneTree" id="ENSGT00480000043246"/>
<organism evidence="2 3">
    <name type="scientific">Nomascus leucogenys</name>
    <name type="common">Northern white-cheeked gibbon</name>
    <name type="synonym">Hylobates leucogenys</name>
    <dbReference type="NCBI Taxonomy" id="61853"/>
    <lineage>
        <taxon>Eukaryota</taxon>
        <taxon>Metazoa</taxon>
        <taxon>Chordata</taxon>
        <taxon>Craniata</taxon>
        <taxon>Vertebrata</taxon>
        <taxon>Euteleostomi</taxon>
        <taxon>Mammalia</taxon>
        <taxon>Eutheria</taxon>
        <taxon>Euarchontoglires</taxon>
        <taxon>Primates</taxon>
        <taxon>Haplorrhini</taxon>
        <taxon>Catarrhini</taxon>
        <taxon>Hylobatidae</taxon>
        <taxon>Nomascus</taxon>
    </lineage>
</organism>
<reference evidence="2" key="3">
    <citation type="submission" date="2025-09" db="UniProtKB">
        <authorList>
            <consortium name="Ensembl"/>
        </authorList>
    </citation>
    <scope>IDENTIFICATION</scope>
</reference>
<feature type="region of interest" description="Disordered" evidence="1">
    <location>
        <begin position="1"/>
        <end position="21"/>
    </location>
</feature>
<feature type="compositionally biased region" description="Pro residues" evidence="1">
    <location>
        <begin position="7"/>
        <end position="18"/>
    </location>
</feature>
<dbReference type="Proteomes" id="UP000001073">
    <property type="component" value="Chromosome 2"/>
</dbReference>
<reference evidence="2" key="2">
    <citation type="submission" date="2025-08" db="UniProtKB">
        <authorList>
            <consortium name="Ensembl"/>
        </authorList>
    </citation>
    <scope>IDENTIFICATION</scope>
</reference>
<evidence type="ECO:0000256" key="1">
    <source>
        <dbReference type="SAM" id="MobiDB-lite"/>
    </source>
</evidence>
<reference evidence="2 3" key="1">
    <citation type="submission" date="2012-10" db="EMBL/GenBank/DDBJ databases">
        <authorList>
            <consortium name="Gibbon Genome Sequencing Consortium"/>
        </authorList>
    </citation>
    <scope>NUCLEOTIDE SEQUENCE [LARGE SCALE GENOMIC DNA]</scope>
</reference>
<evidence type="ECO:0000313" key="2">
    <source>
        <dbReference type="Ensembl" id="ENSNLEP00000025220.1"/>
    </source>
</evidence>
<name>A0A2I3FVR7_NOMLE</name>
<dbReference type="Ensembl" id="ENSNLET00000010716.2">
    <property type="protein sequence ID" value="ENSNLEP00000025220.1"/>
    <property type="gene ID" value="ENSNLEG00000008402.2"/>
</dbReference>
<proteinExistence type="predicted"/>
<keyword evidence="3" id="KW-1185">Reference proteome</keyword>
<sequence>MHKQPKLLPPPRNTPPPQSSSWSGNIVFTIKIKIWLRVFSHSSPTGWPKLHSPMPSPPESEHSVRKPANVQIPRVSSPEFCNQNLFWLLSMLRLKTGAPHGSFQSLGSKLHVVTAAERGRGEKGRGRDWNINLSPDIEV</sequence>
<evidence type="ECO:0000313" key="3">
    <source>
        <dbReference type="Proteomes" id="UP000001073"/>
    </source>
</evidence>
<dbReference type="AlphaFoldDB" id="A0A2I3FVR7"/>
<dbReference type="EMBL" id="ADFV01032881">
    <property type="status" value="NOT_ANNOTATED_CDS"/>
    <property type="molecule type" value="Genomic_DNA"/>
</dbReference>